<dbReference type="Gene3D" id="3.90.180.10">
    <property type="entry name" value="Medium-chain alcohol dehydrogenases, catalytic domain"/>
    <property type="match status" value="1"/>
</dbReference>
<dbReference type="Pfam" id="PF16884">
    <property type="entry name" value="ADH_N_2"/>
    <property type="match status" value="1"/>
</dbReference>
<evidence type="ECO:0000259" key="2">
    <source>
        <dbReference type="Pfam" id="PF00107"/>
    </source>
</evidence>
<dbReference type="InterPro" id="IPR045010">
    <property type="entry name" value="MDR_fam"/>
</dbReference>
<evidence type="ECO:0000256" key="1">
    <source>
        <dbReference type="ARBA" id="ARBA00023002"/>
    </source>
</evidence>
<feature type="domain" description="Oxidoreductase N-terminal" evidence="3">
    <location>
        <begin position="38"/>
        <end position="113"/>
    </location>
</feature>
<dbReference type="PANTHER" id="PTHR43205">
    <property type="entry name" value="PROSTAGLANDIN REDUCTASE"/>
    <property type="match status" value="1"/>
</dbReference>
<dbReference type="EMBL" id="SGPM01000014">
    <property type="protein sequence ID" value="THH32868.1"/>
    <property type="molecule type" value="Genomic_DNA"/>
</dbReference>
<dbReference type="PANTHER" id="PTHR43205:SF7">
    <property type="entry name" value="PROSTAGLANDIN REDUCTASE 1"/>
    <property type="match status" value="1"/>
</dbReference>
<reference evidence="4 5" key="1">
    <citation type="submission" date="2019-02" db="EMBL/GenBank/DDBJ databases">
        <title>Genome sequencing of the rare red list fungi Antrodiella citrinella (Flaviporus citrinellus).</title>
        <authorList>
            <person name="Buettner E."/>
            <person name="Kellner H."/>
        </authorList>
    </citation>
    <scope>NUCLEOTIDE SEQUENCE [LARGE SCALE GENOMIC DNA]</scope>
    <source>
        <strain evidence="4 5">DSM 108506</strain>
    </source>
</reference>
<dbReference type="CDD" id="cd05288">
    <property type="entry name" value="PGDH"/>
    <property type="match status" value="1"/>
</dbReference>
<evidence type="ECO:0008006" key="6">
    <source>
        <dbReference type="Google" id="ProtNLM"/>
    </source>
</evidence>
<name>A0A4S4N4N5_9APHY</name>
<feature type="domain" description="Alcohol dehydrogenase-like C-terminal" evidence="2">
    <location>
        <begin position="175"/>
        <end position="302"/>
    </location>
</feature>
<evidence type="ECO:0000259" key="3">
    <source>
        <dbReference type="Pfam" id="PF16884"/>
    </source>
</evidence>
<accession>A0A4S4N4N5</accession>
<dbReference type="GO" id="GO:0016628">
    <property type="term" value="F:oxidoreductase activity, acting on the CH-CH group of donors, NAD or NADP as acceptor"/>
    <property type="evidence" value="ECO:0007669"/>
    <property type="project" value="InterPro"/>
</dbReference>
<dbReference type="SUPFAM" id="SSF51735">
    <property type="entry name" value="NAD(P)-binding Rossmann-fold domains"/>
    <property type="match status" value="1"/>
</dbReference>
<keyword evidence="5" id="KW-1185">Reference proteome</keyword>
<comment type="caution">
    <text evidence="4">The sequence shown here is derived from an EMBL/GenBank/DDBJ whole genome shotgun (WGS) entry which is preliminary data.</text>
</comment>
<dbReference type="Proteomes" id="UP000308730">
    <property type="component" value="Unassembled WGS sequence"/>
</dbReference>
<sequence>MPIVKNGKVLYIAHPEGAYEPGVHSKYVEEDFDTGAVVLKGGVLVRLIAMSSDPYMRYRMRSPEVPMFVPVVPINTPFDNFSVGQIVRSEDATLAVGDYVAGYFPFANYSVYPDGNEHMFKHCVKVPKIPGVPLSAFVGVLGLPGKTAYTGWELYGKEKAKTSKTLFVSGGAGSVGLFLIQYVKLVDPHLKIIAAVGSAEKTELVLKAGADVAFNYKEVNVTEELAKHGPIDIYWDNTAGPILDAALENFSFFGLIIACGAISESGNDPAAYVRHFGIIFQRCITVKGFLFRFGPEAEAAAVEFDKTIPQLVVSGKITHLEDRFIGLKEAERALESVHSGKNFGKAVVIVGDE</sequence>
<dbReference type="Gene3D" id="3.40.50.720">
    <property type="entry name" value="NAD(P)-binding Rossmann-like Domain"/>
    <property type="match status" value="1"/>
</dbReference>
<keyword evidence="1" id="KW-0560">Oxidoreductase</keyword>
<dbReference type="InterPro" id="IPR011032">
    <property type="entry name" value="GroES-like_sf"/>
</dbReference>
<dbReference type="InterPro" id="IPR013149">
    <property type="entry name" value="ADH-like_C"/>
</dbReference>
<proteinExistence type="predicted"/>
<dbReference type="SUPFAM" id="SSF50129">
    <property type="entry name" value="GroES-like"/>
    <property type="match status" value="1"/>
</dbReference>
<gene>
    <name evidence="4" type="ORF">EUX98_g1346</name>
</gene>
<dbReference type="InterPro" id="IPR041694">
    <property type="entry name" value="ADH_N_2"/>
</dbReference>
<dbReference type="OrthoDB" id="809632at2759"/>
<dbReference type="AlphaFoldDB" id="A0A4S4N4N5"/>
<dbReference type="InterPro" id="IPR036291">
    <property type="entry name" value="NAD(P)-bd_dom_sf"/>
</dbReference>
<organism evidence="4 5">
    <name type="scientific">Antrodiella citrinella</name>
    <dbReference type="NCBI Taxonomy" id="2447956"/>
    <lineage>
        <taxon>Eukaryota</taxon>
        <taxon>Fungi</taxon>
        <taxon>Dikarya</taxon>
        <taxon>Basidiomycota</taxon>
        <taxon>Agaricomycotina</taxon>
        <taxon>Agaricomycetes</taxon>
        <taxon>Polyporales</taxon>
        <taxon>Steccherinaceae</taxon>
        <taxon>Antrodiella</taxon>
    </lineage>
</organism>
<protein>
    <recommendedName>
        <fullName evidence="6">Enoyl reductase (ER) domain-containing protein</fullName>
    </recommendedName>
</protein>
<evidence type="ECO:0000313" key="4">
    <source>
        <dbReference type="EMBL" id="THH32868.1"/>
    </source>
</evidence>
<dbReference type="Pfam" id="PF00107">
    <property type="entry name" value="ADH_zinc_N"/>
    <property type="match status" value="1"/>
</dbReference>
<evidence type="ECO:0000313" key="5">
    <source>
        <dbReference type="Proteomes" id="UP000308730"/>
    </source>
</evidence>